<dbReference type="EMBL" id="FNTL01000004">
    <property type="protein sequence ID" value="SED91640.1"/>
    <property type="molecule type" value="Genomic_DNA"/>
</dbReference>
<dbReference type="AlphaFoldDB" id="A0A1H5EKP3"/>
<organism evidence="1 2">
    <name type="scientific">Rhodococcus jostii</name>
    <dbReference type="NCBI Taxonomy" id="132919"/>
    <lineage>
        <taxon>Bacteria</taxon>
        <taxon>Bacillati</taxon>
        <taxon>Actinomycetota</taxon>
        <taxon>Actinomycetes</taxon>
        <taxon>Mycobacteriales</taxon>
        <taxon>Nocardiaceae</taxon>
        <taxon>Rhodococcus</taxon>
    </lineage>
</organism>
<sequence length="455" mass="48888">MRTGSAGSEAARRPRAMVLDEVWRKLDGVEPLSGRDGGPLSRTVKLILDPLVIRPVQNPLCAGPIVTADGAQLLAARVYASADALRATAAWFTLLKRVRRALRITDGNPQDLYFQRCFELATGSGLPDPLRDESVAEDTLRDVHEFTAGRTTQALKAHVTDPARARELTALIAVAWGRRPLSGAPGADHAGAIDAVLDACPAARLGQDGDDGQQALDRVIAGHAGTHHGISLWTTEVSAHRLGLTAHPVPEPPCLGLSASTTALGLPFDRSVHERVFTLLRASTDRAELPPIHELVTAEIARSCSPWALLDESLRVAATTGAALANGLRPIGAAASRPDTAAARVINGRWQREAYVLQARRLTVNPDAAALPETNPLAVIATELVEPWRPYLRRLWVRLHGRDVRGFSVHEPGELWDLLDGVARSVILDHRMRVKQALSAIPLTDAADAPESRAS</sequence>
<reference evidence="2" key="1">
    <citation type="submission" date="2016-10" db="EMBL/GenBank/DDBJ databases">
        <authorList>
            <person name="Varghese N."/>
        </authorList>
    </citation>
    <scope>NUCLEOTIDE SEQUENCE [LARGE SCALE GENOMIC DNA]</scope>
    <source>
        <strain evidence="2">DSM 44719</strain>
    </source>
</reference>
<evidence type="ECO:0000313" key="1">
    <source>
        <dbReference type="EMBL" id="SED91640.1"/>
    </source>
</evidence>
<dbReference type="Proteomes" id="UP000183407">
    <property type="component" value="Unassembled WGS sequence"/>
</dbReference>
<name>A0A1H5EKP3_RHOJO</name>
<evidence type="ECO:0000313" key="2">
    <source>
        <dbReference type="Proteomes" id="UP000183407"/>
    </source>
</evidence>
<accession>A0A1H5EKP3</accession>
<protein>
    <submittedName>
        <fullName evidence="1">Uncharacterized protein</fullName>
    </submittedName>
</protein>
<gene>
    <name evidence="1" type="ORF">SAMN04490220_6026</name>
</gene>
<proteinExistence type="predicted"/>